<proteinExistence type="inferred from homology"/>
<gene>
    <name evidence="8" type="ORF">WR15_26455</name>
</gene>
<dbReference type="AlphaFoldDB" id="A0A0B0VET2"/>
<name>A0A0B0VET2_ECOLX</name>
<evidence type="ECO:0000256" key="2">
    <source>
        <dbReference type="ARBA" id="ARBA00007697"/>
    </source>
</evidence>
<comment type="caution">
    <text evidence="8">The sequence shown here is derived from an EMBL/GenBank/DDBJ whole genome shotgun (WGS) entry which is preliminary data.</text>
</comment>
<sequence>MKKLILAIFISVLSFSSFSQKTELVDSSKEESTSDTKKCTVVKNYNKNKSAGINNTFYCCELCCNPACAGCY</sequence>
<dbReference type="PROSITE" id="PS00273">
    <property type="entry name" value="ENTEROTOXIN_H_STABLE"/>
    <property type="match status" value="1"/>
</dbReference>
<reference evidence="8 9" key="1">
    <citation type="submission" date="2015-07" db="EMBL/GenBank/DDBJ databases">
        <title>Genome sequences of 64 non-O157:H7 Shiga toxin-producing Escherichia coli strains.</title>
        <authorList>
            <person name="Gonzalez-Escalona N."/>
            <person name="Toro M."/>
            <person name="Timme R."/>
            <person name="Payne J."/>
        </authorList>
    </citation>
    <scope>NUCLEOTIDE SEQUENCE [LARGE SCALE GENOMIC DNA]</scope>
    <source>
        <strain evidence="8 9">CFSAN026843</strain>
    </source>
</reference>
<evidence type="ECO:0000256" key="7">
    <source>
        <dbReference type="ARBA" id="ARBA00023157"/>
    </source>
</evidence>
<dbReference type="PATRIC" id="fig|562.7396.peg.208"/>
<keyword evidence="5" id="KW-0260">Enterotoxin</keyword>
<keyword evidence="4" id="KW-0800">Toxin</keyword>
<protein>
    <submittedName>
        <fullName evidence="8">Heat-stable enterotoxin A2</fullName>
    </submittedName>
</protein>
<dbReference type="InterPro" id="IPR019806">
    <property type="entry name" value="Heat-stable_enterotox_CS"/>
</dbReference>
<dbReference type="GO" id="GO:0090729">
    <property type="term" value="F:toxin activity"/>
    <property type="evidence" value="ECO:0007669"/>
    <property type="project" value="UniProtKB-KW"/>
</dbReference>
<dbReference type="RefSeq" id="WP_000733530.1">
    <property type="nucleotide sequence ID" value="NZ_BFZV01000150.1"/>
</dbReference>
<evidence type="ECO:0000256" key="3">
    <source>
        <dbReference type="ARBA" id="ARBA00022525"/>
    </source>
</evidence>
<evidence type="ECO:0000256" key="4">
    <source>
        <dbReference type="ARBA" id="ARBA00022656"/>
    </source>
</evidence>
<dbReference type="EMBL" id="LGZN01000102">
    <property type="protein sequence ID" value="KNF61664.1"/>
    <property type="molecule type" value="Genomic_DNA"/>
</dbReference>
<comment type="subcellular location">
    <subcellularLocation>
        <location evidence="1">Secreted</location>
    </subcellularLocation>
</comment>
<organism evidence="8 9">
    <name type="scientific">Escherichia coli</name>
    <dbReference type="NCBI Taxonomy" id="562"/>
    <lineage>
        <taxon>Bacteria</taxon>
        <taxon>Pseudomonadati</taxon>
        <taxon>Pseudomonadota</taxon>
        <taxon>Gammaproteobacteria</taxon>
        <taxon>Enterobacterales</taxon>
        <taxon>Enterobacteriaceae</taxon>
        <taxon>Escherichia</taxon>
    </lineage>
</organism>
<dbReference type="InterPro" id="IPR001489">
    <property type="entry name" value="Heat-stable_enterotox_STa"/>
</dbReference>
<keyword evidence="7" id="KW-1015">Disulfide bond</keyword>
<dbReference type="GO" id="GO:0005615">
    <property type="term" value="C:extracellular space"/>
    <property type="evidence" value="ECO:0007669"/>
    <property type="project" value="InterPro"/>
</dbReference>
<evidence type="ECO:0000313" key="8">
    <source>
        <dbReference type="EMBL" id="KNF61664.1"/>
    </source>
</evidence>
<dbReference type="Pfam" id="PF02048">
    <property type="entry name" value="Enterotoxin_ST"/>
    <property type="match status" value="1"/>
</dbReference>
<evidence type="ECO:0000256" key="1">
    <source>
        <dbReference type="ARBA" id="ARBA00004613"/>
    </source>
</evidence>
<keyword evidence="6" id="KW-0843">Virulence</keyword>
<dbReference type="Proteomes" id="UP000037564">
    <property type="component" value="Unassembled WGS sequence"/>
</dbReference>
<evidence type="ECO:0000313" key="9">
    <source>
        <dbReference type="Proteomes" id="UP000037564"/>
    </source>
</evidence>
<accession>A0A0B0VET2</accession>
<evidence type="ECO:0000256" key="5">
    <source>
        <dbReference type="ARBA" id="ARBA00022861"/>
    </source>
</evidence>
<comment type="similarity">
    <text evidence="2">Belongs to the heat-stable enterotoxin family.</text>
</comment>
<evidence type="ECO:0000256" key="6">
    <source>
        <dbReference type="ARBA" id="ARBA00023026"/>
    </source>
</evidence>
<keyword evidence="3" id="KW-0964">Secreted</keyword>